<evidence type="ECO:0000313" key="4">
    <source>
        <dbReference type="Proteomes" id="UP000186394"/>
    </source>
</evidence>
<reference evidence="3 4" key="1">
    <citation type="submission" date="2016-12" db="EMBL/GenBank/DDBJ databases">
        <title>Genomic comparison of strains in the 'Actinomyces naeslundii' group.</title>
        <authorList>
            <person name="Mughal S.R."/>
            <person name="Do T."/>
            <person name="Gilbert S.C."/>
            <person name="Witherden E.A."/>
            <person name="Didelot X."/>
            <person name="Beighton D."/>
        </authorList>
    </citation>
    <scope>NUCLEOTIDE SEQUENCE [LARGE SCALE GENOMIC DNA]</scope>
    <source>
        <strain evidence="3 4">P6N</strain>
    </source>
</reference>
<comment type="caution">
    <text evidence="3">The sequence shown here is derived from an EMBL/GenBank/DDBJ whole genome shotgun (WGS) entry which is preliminary data.</text>
</comment>
<feature type="transmembrane region" description="Helical" evidence="2">
    <location>
        <begin position="204"/>
        <end position="224"/>
    </location>
</feature>
<evidence type="ECO:0000256" key="2">
    <source>
        <dbReference type="SAM" id="Phobius"/>
    </source>
</evidence>
<dbReference type="EMBL" id="MSKL01000009">
    <property type="protein sequence ID" value="OLO50066.1"/>
    <property type="molecule type" value="Genomic_DNA"/>
</dbReference>
<dbReference type="InterPro" id="IPR025699">
    <property type="entry name" value="ABC2_memb-like"/>
</dbReference>
<feature type="transmembrane region" description="Helical" evidence="2">
    <location>
        <begin position="146"/>
        <end position="168"/>
    </location>
</feature>
<dbReference type="Pfam" id="PF13346">
    <property type="entry name" value="ABC2_membrane_5"/>
    <property type="match status" value="1"/>
</dbReference>
<dbReference type="OrthoDB" id="9935383at2"/>
<name>A0A1Q8VPP5_9ACTO</name>
<keyword evidence="2" id="KW-0472">Membrane</keyword>
<keyword evidence="2" id="KW-1133">Transmembrane helix</keyword>
<protein>
    <submittedName>
        <fullName evidence="3">ABC transporter</fullName>
    </submittedName>
</protein>
<feature type="transmembrane region" description="Helical" evidence="2">
    <location>
        <begin position="65"/>
        <end position="87"/>
    </location>
</feature>
<evidence type="ECO:0000256" key="1">
    <source>
        <dbReference type="SAM" id="MobiDB-lite"/>
    </source>
</evidence>
<feature type="transmembrane region" description="Helical" evidence="2">
    <location>
        <begin position="93"/>
        <end position="119"/>
    </location>
</feature>
<proteinExistence type="predicted"/>
<evidence type="ECO:0000313" key="3">
    <source>
        <dbReference type="EMBL" id="OLO50066.1"/>
    </source>
</evidence>
<feature type="transmembrane region" description="Helical" evidence="2">
    <location>
        <begin position="174"/>
        <end position="197"/>
    </location>
</feature>
<feature type="transmembrane region" description="Helical" evidence="2">
    <location>
        <begin position="239"/>
        <end position="263"/>
    </location>
</feature>
<organism evidence="3 4">
    <name type="scientific">Actinomyces oris</name>
    <dbReference type="NCBI Taxonomy" id="544580"/>
    <lineage>
        <taxon>Bacteria</taxon>
        <taxon>Bacillati</taxon>
        <taxon>Actinomycetota</taxon>
        <taxon>Actinomycetes</taxon>
        <taxon>Actinomycetales</taxon>
        <taxon>Actinomycetaceae</taxon>
        <taxon>Actinomyces</taxon>
    </lineage>
</organism>
<accession>A0A1Q8VPP5</accession>
<keyword evidence="2" id="KW-0812">Transmembrane</keyword>
<dbReference type="Proteomes" id="UP000186394">
    <property type="component" value="Unassembled WGS sequence"/>
</dbReference>
<dbReference type="AlphaFoldDB" id="A0A1Q8VPP5"/>
<feature type="region of interest" description="Disordered" evidence="1">
    <location>
        <begin position="1"/>
        <end position="29"/>
    </location>
</feature>
<feature type="compositionally biased region" description="Low complexity" evidence="1">
    <location>
        <begin position="1"/>
        <end position="18"/>
    </location>
</feature>
<sequence length="272" mass="28617">MPESVPTSESVVSAARTVPTPPTAAESCSTQVPSAPAAVRGRGALTRWETVRAVMRLELVAWNQVYLTTMIGLILIAQAGITAHRWLGVVLPLPLVLVLAIFPPFLLLTLCGLVCLTLWDPSRSSGALRLYGALPVTRSEVLAGHYLLSLAYGGASVLLAVIHLLGALGAADPLVWAIVLAWVVAVLGICAVMFPVLARYRSPLTGIVVMMLVIAVLGLLGGFVKGSEAVSLTAASQSGMLLALTALLLVLVPAGLGVSWMICRRIYTRQDH</sequence>
<gene>
    <name evidence="3" type="ORF">BKH28_04335</name>
</gene>
<dbReference type="RefSeq" id="WP_075417649.1">
    <property type="nucleotide sequence ID" value="NZ_MSKL01000009.1"/>
</dbReference>